<dbReference type="Pfam" id="PF00126">
    <property type="entry name" value="HTH_1"/>
    <property type="match status" value="1"/>
</dbReference>
<sequence>MDIQTLRTFLLVVEERSFSAAAQRLHLTQPAVSKRIALLEQQLGCELFDRIGRTITPTEAGVALLPHAKTIIQQLYSAEQAVRDLSGAVAGDLRIATSHHIGLHRLPPVLSAFSKAFPGVALDIDFMDSEQAYDLIMQGRLELAVVTLAPAGESSMVSHPVWHDPLVFMAASEHPLAVHQACTLAELARHPAILPGLGTYTGQIVKRLFADHDLTLQVSMATNYLETIRMMAQVGLGWTVLPRNMLDKGLSPLAVEGIAIDRTLGSIHHRGRSLSRAAQSFMAILQAFGDGMAKPAAIGAPAPPC</sequence>
<keyword evidence="7" id="KW-1185">Reference proteome</keyword>
<dbReference type="InterPro" id="IPR036390">
    <property type="entry name" value="WH_DNA-bd_sf"/>
</dbReference>
<keyword evidence="2" id="KW-0805">Transcription regulation</keyword>
<feature type="domain" description="HTH lysR-type" evidence="5">
    <location>
        <begin position="1"/>
        <end position="58"/>
    </location>
</feature>
<dbReference type="InterPro" id="IPR000847">
    <property type="entry name" value="LysR_HTH_N"/>
</dbReference>
<organism evidence="6 7">
    <name type="scientific">Kineobactrum sediminis</name>
    <dbReference type="NCBI Taxonomy" id="1905677"/>
    <lineage>
        <taxon>Bacteria</taxon>
        <taxon>Pseudomonadati</taxon>
        <taxon>Pseudomonadota</taxon>
        <taxon>Gammaproteobacteria</taxon>
        <taxon>Cellvibrionales</taxon>
        <taxon>Halieaceae</taxon>
        <taxon>Kineobactrum</taxon>
    </lineage>
</organism>
<dbReference type="Gene3D" id="3.40.190.290">
    <property type="match status" value="1"/>
</dbReference>
<dbReference type="PRINTS" id="PR00039">
    <property type="entry name" value="HTHLYSR"/>
</dbReference>
<evidence type="ECO:0000313" key="7">
    <source>
        <dbReference type="Proteomes" id="UP000234845"/>
    </source>
</evidence>
<evidence type="ECO:0000259" key="5">
    <source>
        <dbReference type="PROSITE" id="PS50931"/>
    </source>
</evidence>
<name>A0A2N5Y2V5_9GAMM</name>
<protein>
    <submittedName>
        <fullName evidence="6">LysR family transcriptional regulator</fullName>
    </submittedName>
</protein>
<keyword evidence="4" id="KW-0804">Transcription</keyword>
<evidence type="ECO:0000256" key="3">
    <source>
        <dbReference type="ARBA" id="ARBA00023125"/>
    </source>
</evidence>
<accession>A0A2N5Y2V5</accession>
<dbReference type="GO" id="GO:0003700">
    <property type="term" value="F:DNA-binding transcription factor activity"/>
    <property type="evidence" value="ECO:0007669"/>
    <property type="project" value="InterPro"/>
</dbReference>
<dbReference type="PROSITE" id="PS50931">
    <property type="entry name" value="HTH_LYSR"/>
    <property type="match status" value="1"/>
</dbReference>
<dbReference type="Gene3D" id="1.10.10.10">
    <property type="entry name" value="Winged helix-like DNA-binding domain superfamily/Winged helix DNA-binding domain"/>
    <property type="match status" value="1"/>
</dbReference>
<dbReference type="SUPFAM" id="SSF53850">
    <property type="entry name" value="Periplasmic binding protein-like II"/>
    <property type="match status" value="1"/>
</dbReference>
<keyword evidence="3" id="KW-0238">DNA-binding</keyword>
<dbReference type="PANTHER" id="PTHR30126:SF81">
    <property type="entry name" value="HTH-TYPE TRANSCRIPTIONAL REGULATOR ILVY"/>
    <property type="match status" value="1"/>
</dbReference>
<evidence type="ECO:0000256" key="4">
    <source>
        <dbReference type="ARBA" id="ARBA00023163"/>
    </source>
</evidence>
<evidence type="ECO:0000313" key="6">
    <source>
        <dbReference type="EMBL" id="PLW82725.1"/>
    </source>
</evidence>
<comment type="similarity">
    <text evidence="1">Belongs to the LysR transcriptional regulatory family.</text>
</comment>
<dbReference type="Proteomes" id="UP000234845">
    <property type="component" value="Unassembled WGS sequence"/>
</dbReference>
<dbReference type="FunFam" id="1.10.10.10:FF:000001">
    <property type="entry name" value="LysR family transcriptional regulator"/>
    <property type="match status" value="1"/>
</dbReference>
<evidence type="ECO:0000256" key="2">
    <source>
        <dbReference type="ARBA" id="ARBA00023015"/>
    </source>
</evidence>
<proteinExistence type="inferred from homology"/>
<dbReference type="PANTHER" id="PTHR30126">
    <property type="entry name" value="HTH-TYPE TRANSCRIPTIONAL REGULATOR"/>
    <property type="match status" value="1"/>
</dbReference>
<dbReference type="AlphaFoldDB" id="A0A2N5Y2V5"/>
<reference evidence="7" key="1">
    <citation type="submission" date="2017-11" db="EMBL/GenBank/DDBJ databases">
        <title>The draft genome sequence of Chromatocurvus sp. F02.</title>
        <authorList>
            <person name="Du Z.-J."/>
            <person name="Chang Y.-Q."/>
        </authorList>
    </citation>
    <scope>NUCLEOTIDE SEQUENCE [LARGE SCALE GENOMIC DNA]</scope>
    <source>
        <strain evidence="7">F02</strain>
    </source>
</reference>
<dbReference type="CDD" id="cd05466">
    <property type="entry name" value="PBP2_LTTR_substrate"/>
    <property type="match status" value="1"/>
</dbReference>
<comment type="caution">
    <text evidence="6">The sequence shown here is derived from an EMBL/GenBank/DDBJ whole genome shotgun (WGS) entry which is preliminary data.</text>
</comment>
<dbReference type="EMBL" id="PKLZ01000007">
    <property type="protein sequence ID" value="PLW82725.1"/>
    <property type="molecule type" value="Genomic_DNA"/>
</dbReference>
<dbReference type="InterPro" id="IPR036388">
    <property type="entry name" value="WH-like_DNA-bd_sf"/>
</dbReference>
<evidence type="ECO:0000256" key="1">
    <source>
        <dbReference type="ARBA" id="ARBA00009437"/>
    </source>
</evidence>
<dbReference type="SUPFAM" id="SSF46785">
    <property type="entry name" value="Winged helix' DNA-binding domain"/>
    <property type="match status" value="1"/>
</dbReference>
<dbReference type="InterPro" id="IPR005119">
    <property type="entry name" value="LysR_subst-bd"/>
</dbReference>
<dbReference type="GO" id="GO:0000976">
    <property type="term" value="F:transcription cis-regulatory region binding"/>
    <property type="evidence" value="ECO:0007669"/>
    <property type="project" value="TreeGrafter"/>
</dbReference>
<gene>
    <name evidence="6" type="ORF">CWI75_09110</name>
</gene>
<dbReference type="OrthoDB" id="9785745at2"/>
<dbReference type="Pfam" id="PF03466">
    <property type="entry name" value="LysR_substrate"/>
    <property type="match status" value="1"/>
</dbReference>